<sequence>MAKPATMLIIARRAIASKALQLTQPSGRFSKICFSTAFEGADGANAVADARESGGEVSGTSRLPTKETLKEGLYEARHQDRAGTSDHAEDGPVKAIEMAEESGRDKPSPPWMVRGRQA</sequence>
<protein>
    <submittedName>
        <fullName evidence="2">Uncharacterized protein</fullName>
    </submittedName>
</protein>
<dbReference type="Proteomes" id="UP000315295">
    <property type="component" value="Unassembled WGS sequence"/>
</dbReference>
<feature type="compositionally biased region" description="Basic and acidic residues" evidence="1">
    <location>
        <begin position="74"/>
        <end position="92"/>
    </location>
</feature>
<proteinExistence type="predicted"/>
<keyword evidence="3" id="KW-1185">Reference proteome</keyword>
<name>A0A540N1L0_MALBA</name>
<organism evidence="2 3">
    <name type="scientific">Malus baccata</name>
    <name type="common">Siberian crab apple</name>
    <name type="synonym">Pyrus baccata</name>
    <dbReference type="NCBI Taxonomy" id="106549"/>
    <lineage>
        <taxon>Eukaryota</taxon>
        <taxon>Viridiplantae</taxon>
        <taxon>Streptophyta</taxon>
        <taxon>Embryophyta</taxon>
        <taxon>Tracheophyta</taxon>
        <taxon>Spermatophyta</taxon>
        <taxon>Magnoliopsida</taxon>
        <taxon>eudicotyledons</taxon>
        <taxon>Gunneridae</taxon>
        <taxon>Pentapetalae</taxon>
        <taxon>rosids</taxon>
        <taxon>fabids</taxon>
        <taxon>Rosales</taxon>
        <taxon>Rosaceae</taxon>
        <taxon>Amygdaloideae</taxon>
        <taxon>Maleae</taxon>
        <taxon>Malus</taxon>
    </lineage>
</organism>
<dbReference type="AlphaFoldDB" id="A0A540N1L0"/>
<accession>A0A540N1L0</accession>
<evidence type="ECO:0000313" key="2">
    <source>
        <dbReference type="EMBL" id="TQE04936.1"/>
    </source>
</evidence>
<reference evidence="2 3" key="1">
    <citation type="journal article" date="2019" name="G3 (Bethesda)">
        <title>Sequencing of a Wild Apple (Malus baccata) Genome Unravels the Differences Between Cultivated and Wild Apple Species Regarding Disease Resistance and Cold Tolerance.</title>
        <authorList>
            <person name="Chen X."/>
        </authorList>
    </citation>
    <scope>NUCLEOTIDE SEQUENCE [LARGE SCALE GENOMIC DNA]</scope>
    <source>
        <strain evidence="3">cv. Shandingzi</strain>
        <tissue evidence="2">Leaves</tissue>
    </source>
</reference>
<evidence type="ECO:0000256" key="1">
    <source>
        <dbReference type="SAM" id="MobiDB-lite"/>
    </source>
</evidence>
<comment type="caution">
    <text evidence="2">The sequence shown here is derived from an EMBL/GenBank/DDBJ whole genome shotgun (WGS) entry which is preliminary data.</text>
</comment>
<evidence type="ECO:0000313" key="3">
    <source>
        <dbReference type="Proteomes" id="UP000315295"/>
    </source>
</evidence>
<gene>
    <name evidence="2" type="ORF">C1H46_009407</name>
</gene>
<feature type="region of interest" description="Disordered" evidence="1">
    <location>
        <begin position="74"/>
        <end position="118"/>
    </location>
</feature>
<dbReference type="EMBL" id="VIEB01000131">
    <property type="protein sequence ID" value="TQE04936.1"/>
    <property type="molecule type" value="Genomic_DNA"/>
</dbReference>